<comment type="similarity">
    <text evidence="1">Belongs to the short-chain dehydrogenases/reductases (SDR) family.</text>
</comment>
<evidence type="ECO:0000256" key="1">
    <source>
        <dbReference type="ARBA" id="ARBA00006484"/>
    </source>
</evidence>
<dbReference type="InterPro" id="IPR002347">
    <property type="entry name" value="SDR_fam"/>
</dbReference>
<dbReference type="NCBIfam" id="NF005559">
    <property type="entry name" value="PRK07231.1"/>
    <property type="match status" value="1"/>
</dbReference>
<dbReference type="EMBL" id="QPMH01000006">
    <property type="protein sequence ID" value="RDD62216.1"/>
    <property type="molecule type" value="Genomic_DNA"/>
</dbReference>
<organism evidence="3 4">
    <name type="scientific">Ferruginivarius sediminum</name>
    <dbReference type="NCBI Taxonomy" id="2661937"/>
    <lineage>
        <taxon>Bacteria</taxon>
        <taxon>Pseudomonadati</taxon>
        <taxon>Pseudomonadota</taxon>
        <taxon>Alphaproteobacteria</taxon>
        <taxon>Rhodospirillales</taxon>
        <taxon>Rhodospirillaceae</taxon>
        <taxon>Ferruginivarius</taxon>
    </lineage>
</organism>
<dbReference type="GO" id="GO:0016491">
    <property type="term" value="F:oxidoreductase activity"/>
    <property type="evidence" value="ECO:0007669"/>
    <property type="project" value="UniProtKB-KW"/>
</dbReference>
<dbReference type="PRINTS" id="PR00080">
    <property type="entry name" value="SDRFAMILY"/>
</dbReference>
<dbReference type="PANTHER" id="PTHR43639">
    <property type="entry name" value="OXIDOREDUCTASE, SHORT-CHAIN DEHYDROGENASE/REDUCTASE FAMILY (AFU_ORTHOLOGUE AFUA_5G02870)"/>
    <property type="match status" value="1"/>
</dbReference>
<dbReference type="Gene3D" id="3.40.50.720">
    <property type="entry name" value="NAD(P)-binding Rossmann-like Domain"/>
    <property type="match status" value="1"/>
</dbReference>
<evidence type="ECO:0000256" key="2">
    <source>
        <dbReference type="ARBA" id="ARBA00023002"/>
    </source>
</evidence>
<dbReference type="PRINTS" id="PR00081">
    <property type="entry name" value="GDHRDH"/>
</dbReference>
<dbReference type="Proteomes" id="UP000253941">
    <property type="component" value="Unassembled WGS sequence"/>
</dbReference>
<accession>A0A369TH26</accession>
<sequence length="251" mass="25396">MSERGTCIVTGGSRGIGAAVARDAARNGWAVCVNYVGNARAAEAVVREIESAGGTACAVQADTADPAAVTRLFDAAREKLGPVSALVNNAGITGPVSRLDQAEAETIRRVIDVNVNGALYCAREAVRRMSPRYGGGGGVIVNISSGAATLGSPNDYVWYAASKGAVDSLTVGLAKEVAGEGIRVNGVAPGLTVTDIHAESSGDAGRVEKLAPSVPLGRAGTPEEVANAVLWLMSDAASYVTGTTIRVSGGR</sequence>
<dbReference type="PANTHER" id="PTHR43639:SF1">
    <property type="entry name" value="SHORT-CHAIN DEHYDROGENASE_REDUCTASE FAMILY PROTEIN"/>
    <property type="match status" value="1"/>
</dbReference>
<dbReference type="RefSeq" id="WP_114581730.1">
    <property type="nucleotide sequence ID" value="NZ_QPMH01000006.1"/>
</dbReference>
<dbReference type="FunFam" id="3.40.50.720:FF:000084">
    <property type="entry name" value="Short-chain dehydrogenase reductase"/>
    <property type="match status" value="1"/>
</dbReference>
<dbReference type="SUPFAM" id="SSF51735">
    <property type="entry name" value="NAD(P)-binding Rossmann-fold domains"/>
    <property type="match status" value="1"/>
</dbReference>
<dbReference type="Pfam" id="PF13561">
    <property type="entry name" value="adh_short_C2"/>
    <property type="match status" value="1"/>
</dbReference>
<keyword evidence="2" id="KW-0560">Oxidoreductase</keyword>
<keyword evidence="4" id="KW-1185">Reference proteome</keyword>
<dbReference type="InterPro" id="IPR036291">
    <property type="entry name" value="NAD(P)-bd_dom_sf"/>
</dbReference>
<gene>
    <name evidence="3" type="ORF">DRB17_08255</name>
</gene>
<protein>
    <submittedName>
        <fullName evidence="3">SDR family NAD(P)-dependent oxidoreductase</fullName>
    </submittedName>
</protein>
<evidence type="ECO:0000313" key="4">
    <source>
        <dbReference type="Proteomes" id="UP000253941"/>
    </source>
</evidence>
<comment type="caution">
    <text evidence="3">The sequence shown here is derived from an EMBL/GenBank/DDBJ whole genome shotgun (WGS) entry which is preliminary data.</text>
</comment>
<dbReference type="AlphaFoldDB" id="A0A369TH26"/>
<proteinExistence type="inferred from homology"/>
<reference evidence="3 4" key="1">
    <citation type="submission" date="2018-07" db="EMBL/GenBank/DDBJ databases">
        <title>Venubactetium sediminum gen. nov., sp. nov., isolated from a marine solar saltern.</title>
        <authorList>
            <person name="Wang S."/>
        </authorList>
    </citation>
    <scope>NUCLEOTIDE SEQUENCE [LARGE SCALE GENOMIC DNA]</scope>
    <source>
        <strain evidence="3 4">WD2A32</strain>
    </source>
</reference>
<evidence type="ECO:0000313" key="3">
    <source>
        <dbReference type="EMBL" id="RDD62216.1"/>
    </source>
</evidence>
<name>A0A369TH26_9PROT</name>